<dbReference type="SUPFAM" id="SSF48498">
    <property type="entry name" value="Tetracyclin repressor-like, C-terminal domain"/>
    <property type="match status" value="1"/>
</dbReference>
<evidence type="ECO:0000256" key="4">
    <source>
        <dbReference type="PROSITE-ProRule" id="PRU00335"/>
    </source>
</evidence>
<dbReference type="GO" id="GO:0000976">
    <property type="term" value="F:transcription cis-regulatory region binding"/>
    <property type="evidence" value="ECO:0007669"/>
    <property type="project" value="TreeGrafter"/>
</dbReference>
<feature type="domain" description="HTH tetR-type" evidence="5">
    <location>
        <begin position="14"/>
        <end position="74"/>
    </location>
</feature>
<sequence>MTVPLIEPTDRRRRRTHNAVLDAAAGLFATRGFRQTSVDELARVADVALSSVYANFPGGKADVYAALACRIAREHAQEMADAISAVDGPVELAVFDAYLRFHASNPDAFRILGLSDVGSGDSELVDEARRMVRTLLAGVVDEAVAASTLNARAARMETLRLWGTVNGMIALGAQGFASTAEIDELLAAVRSDLASRIGVE</sequence>
<proteinExistence type="predicted"/>
<accession>M3UM84</accession>
<dbReference type="EMBL" id="BAOP01000024">
    <property type="protein sequence ID" value="GAC80945.1"/>
    <property type="molecule type" value="Genomic_DNA"/>
</dbReference>
<dbReference type="Gene3D" id="1.10.357.10">
    <property type="entry name" value="Tetracycline Repressor, domain 2"/>
    <property type="match status" value="1"/>
</dbReference>
<evidence type="ECO:0000259" key="5">
    <source>
        <dbReference type="PROSITE" id="PS50977"/>
    </source>
</evidence>
<gene>
    <name evidence="6" type="ORF">GM1_024_00660</name>
</gene>
<evidence type="ECO:0000256" key="1">
    <source>
        <dbReference type="ARBA" id="ARBA00023015"/>
    </source>
</evidence>
<dbReference type="InterPro" id="IPR050109">
    <property type="entry name" value="HTH-type_TetR-like_transc_reg"/>
</dbReference>
<keyword evidence="2 4" id="KW-0238">DNA-binding</keyword>
<evidence type="ECO:0000313" key="7">
    <source>
        <dbReference type="Proteomes" id="UP000035009"/>
    </source>
</evidence>
<dbReference type="eggNOG" id="COG1309">
    <property type="taxonomic scope" value="Bacteria"/>
</dbReference>
<dbReference type="InterPro" id="IPR025996">
    <property type="entry name" value="MT1864/Rv1816-like_C"/>
</dbReference>
<dbReference type="PROSITE" id="PS50977">
    <property type="entry name" value="HTH_TETR_2"/>
    <property type="match status" value="1"/>
</dbReference>
<dbReference type="Pfam" id="PF00440">
    <property type="entry name" value="TetR_N"/>
    <property type="match status" value="1"/>
</dbReference>
<dbReference type="PANTHER" id="PTHR30055:SF234">
    <property type="entry name" value="HTH-TYPE TRANSCRIPTIONAL REGULATOR BETI"/>
    <property type="match status" value="1"/>
</dbReference>
<evidence type="ECO:0000313" key="6">
    <source>
        <dbReference type="EMBL" id="GAC80945.1"/>
    </source>
</evidence>
<comment type="caution">
    <text evidence="6">The sequence shown here is derived from an EMBL/GenBank/DDBJ whole genome shotgun (WGS) entry which is preliminary data.</text>
</comment>
<dbReference type="AlphaFoldDB" id="M3UM84"/>
<dbReference type="InterPro" id="IPR001647">
    <property type="entry name" value="HTH_TetR"/>
</dbReference>
<evidence type="ECO:0000256" key="3">
    <source>
        <dbReference type="ARBA" id="ARBA00023163"/>
    </source>
</evidence>
<dbReference type="GO" id="GO:0003700">
    <property type="term" value="F:DNA-binding transcription factor activity"/>
    <property type="evidence" value="ECO:0007669"/>
    <property type="project" value="TreeGrafter"/>
</dbReference>
<evidence type="ECO:0000256" key="2">
    <source>
        <dbReference type="ARBA" id="ARBA00023125"/>
    </source>
</evidence>
<reference evidence="6 7" key="1">
    <citation type="submission" date="2013-02" db="EMBL/GenBank/DDBJ databases">
        <title>Whole genome shotgun sequence of Gordonia malaquae NBRC 108250.</title>
        <authorList>
            <person name="Yoshida I."/>
            <person name="Hosoyama A."/>
            <person name="Tsuchikane K."/>
            <person name="Ando Y."/>
            <person name="Baba S."/>
            <person name="Ohji S."/>
            <person name="Hamada M."/>
            <person name="Tamura T."/>
            <person name="Yamazoe A."/>
            <person name="Yamazaki S."/>
            <person name="Fujita N."/>
        </authorList>
    </citation>
    <scope>NUCLEOTIDE SEQUENCE [LARGE SCALE GENOMIC DNA]</scope>
    <source>
        <strain evidence="6 7">NBRC 108250</strain>
    </source>
</reference>
<name>M3UM84_GORML</name>
<dbReference type="STRING" id="410332.SAMN04488550_3040"/>
<keyword evidence="1" id="KW-0805">Transcription regulation</keyword>
<keyword evidence="3" id="KW-0804">Transcription</keyword>
<dbReference type="Pfam" id="PF13305">
    <property type="entry name" value="TetR_C_33"/>
    <property type="match status" value="1"/>
</dbReference>
<dbReference type="Proteomes" id="UP000035009">
    <property type="component" value="Unassembled WGS sequence"/>
</dbReference>
<dbReference type="InterPro" id="IPR009057">
    <property type="entry name" value="Homeodomain-like_sf"/>
</dbReference>
<dbReference type="PANTHER" id="PTHR30055">
    <property type="entry name" value="HTH-TYPE TRANSCRIPTIONAL REGULATOR RUTR"/>
    <property type="match status" value="1"/>
</dbReference>
<dbReference type="Gene3D" id="1.10.10.60">
    <property type="entry name" value="Homeodomain-like"/>
    <property type="match status" value="1"/>
</dbReference>
<dbReference type="InterPro" id="IPR036271">
    <property type="entry name" value="Tet_transcr_reg_TetR-rel_C_sf"/>
</dbReference>
<dbReference type="SUPFAM" id="SSF46689">
    <property type="entry name" value="Homeodomain-like"/>
    <property type="match status" value="1"/>
</dbReference>
<keyword evidence="7" id="KW-1185">Reference proteome</keyword>
<protein>
    <submittedName>
        <fullName evidence="6">Putative TetR family transcriptional regulator</fullName>
    </submittedName>
</protein>
<organism evidence="6 7">
    <name type="scientific">Gordonia malaquae NBRC 108250</name>
    <dbReference type="NCBI Taxonomy" id="1223542"/>
    <lineage>
        <taxon>Bacteria</taxon>
        <taxon>Bacillati</taxon>
        <taxon>Actinomycetota</taxon>
        <taxon>Actinomycetes</taxon>
        <taxon>Mycobacteriales</taxon>
        <taxon>Gordoniaceae</taxon>
        <taxon>Gordonia</taxon>
    </lineage>
</organism>
<dbReference type="RefSeq" id="WP_008380315.1">
    <property type="nucleotide sequence ID" value="NZ_BAOP01000024.1"/>
</dbReference>
<feature type="DNA-binding region" description="H-T-H motif" evidence="4">
    <location>
        <begin position="37"/>
        <end position="56"/>
    </location>
</feature>